<dbReference type="InterPro" id="IPR017853">
    <property type="entry name" value="GH"/>
</dbReference>
<dbReference type="Proteomes" id="UP000838756">
    <property type="component" value="Unassembled WGS sequence"/>
</dbReference>
<organism evidence="5 6">
    <name type="scientific">Pararge aegeria aegeria</name>
    <dbReference type="NCBI Taxonomy" id="348720"/>
    <lineage>
        <taxon>Eukaryota</taxon>
        <taxon>Metazoa</taxon>
        <taxon>Ecdysozoa</taxon>
        <taxon>Arthropoda</taxon>
        <taxon>Hexapoda</taxon>
        <taxon>Insecta</taxon>
        <taxon>Pterygota</taxon>
        <taxon>Neoptera</taxon>
        <taxon>Endopterygota</taxon>
        <taxon>Lepidoptera</taxon>
        <taxon>Glossata</taxon>
        <taxon>Ditrysia</taxon>
        <taxon>Papilionoidea</taxon>
        <taxon>Nymphalidae</taxon>
        <taxon>Satyrinae</taxon>
        <taxon>Satyrini</taxon>
        <taxon>Parargina</taxon>
        <taxon>Pararge</taxon>
    </lineage>
</organism>
<keyword evidence="3" id="KW-0326">Glycosidase</keyword>
<sequence>MVRREINEDGIRYYMALIDELKRNDILPIVTMYHWDLPQALQDLGGWTNPIIAEYFLDYARVLFDKFGGKVRTWITFNEPLSFCHGGYGGLDAPGAESSGFEDYLCGHNVLRAHGMVYQLFRDKYMDSIDYVGITLDFSWLEPATTSNADQMAAETARQFYFGWFAHPIFSKTGDYPPIMRKRIDAISKLQHFPRSRLPYFTREEIMLIHGSADFLGLNHYTTYLITKNRGNISSTPSFKADMGGIVSQKKEWPKSNSTWLKVVPWGFRKSLNWIRLAYDNPKVMVTENGMSLEKGLKDSRRINYLDGYLKALLMAVTKDNCRVYGYTYWSLMDNFEWTRGFSERFGLYEVDYVSPNKTRIARSSARYFTQLAQTRCIPTWNYTV</sequence>
<dbReference type="SUPFAM" id="SSF51445">
    <property type="entry name" value="(Trans)glycosidases"/>
    <property type="match status" value="1"/>
</dbReference>
<keyword evidence="6" id="KW-1185">Reference proteome</keyword>
<evidence type="ECO:0000313" key="6">
    <source>
        <dbReference type="Proteomes" id="UP000838756"/>
    </source>
</evidence>
<accession>A0A8S4SLU1</accession>
<dbReference type="Gene3D" id="3.20.20.80">
    <property type="entry name" value="Glycosidases"/>
    <property type="match status" value="1"/>
</dbReference>
<dbReference type="PANTHER" id="PTHR10353:SF36">
    <property type="entry name" value="LP05116P"/>
    <property type="match status" value="1"/>
</dbReference>
<dbReference type="GO" id="GO:0008422">
    <property type="term" value="F:beta-glucosidase activity"/>
    <property type="evidence" value="ECO:0007669"/>
    <property type="project" value="TreeGrafter"/>
</dbReference>
<dbReference type="PRINTS" id="PR00131">
    <property type="entry name" value="GLHYDRLASE1"/>
</dbReference>
<name>A0A8S4SLU1_9NEOP</name>
<proteinExistence type="inferred from homology"/>
<evidence type="ECO:0000256" key="4">
    <source>
        <dbReference type="RuleBase" id="RU003690"/>
    </source>
</evidence>
<evidence type="ECO:0000313" key="5">
    <source>
        <dbReference type="EMBL" id="CAH2266776.1"/>
    </source>
</evidence>
<protein>
    <submittedName>
        <fullName evidence="5">Jg14944 protein</fullName>
    </submittedName>
</protein>
<dbReference type="Pfam" id="PF00232">
    <property type="entry name" value="Glyco_hydro_1"/>
    <property type="match status" value="1"/>
</dbReference>
<evidence type="ECO:0000256" key="2">
    <source>
        <dbReference type="ARBA" id="ARBA00022801"/>
    </source>
</evidence>
<evidence type="ECO:0000256" key="3">
    <source>
        <dbReference type="ARBA" id="ARBA00023295"/>
    </source>
</evidence>
<dbReference type="EMBL" id="CAKXAJ010026313">
    <property type="protein sequence ID" value="CAH2266776.1"/>
    <property type="molecule type" value="Genomic_DNA"/>
</dbReference>
<evidence type="ECO:0000256" key="1">
    <source>
        <dbReference type="ARBA" id="ARBA00010838"/>
    </source>
</evidence>
<dbReference type="GO" id="GO:0005975">
    <property type="term" value="P:carbohydrate metabolic process"/>
    <property type="evidence" value="ECO:0007669"/>
    <property type="project" value="InterPro"/>
</dbReference>
<gene>
    <name evidence="5" type="primary">jg14944</name>
    <name evidence="5" type="ORF">PAEG_LOCUS25383</name>
</gene>
<comment type="caution">
    <text evidence="5">The sequence shown here is derived from an EMBL/GenBank/DDBJ whole genome shotgun (WGS) entry which is preliminary data.</text>
</comment>
<reference evidence="5" key="1">
    <citation type="submission" date="2022-03" db="EMBL/GenBank/DDBJ databases">
        <authorList>
            <person name="Lindestad O."/>
        </authorList>
    </citation>
    <scope>NUCLEOTIDE SEQUENCE</scope>
</reference>
<dbReference type="AlphaFoldDB" id="A0A8S4SLU1"/>
<dbReference type="OrthoDB" id="65569at2759"/>
<comment type="similarity">
    <text evidence="1 4">Belongs to the glycosyl hydrolase 1 family.</text>
</comment>
<dbReference type="InterPro" id="IPR001360">
    <property type="entry name" value="Glyco_hydro_1"/>
</dbReference>
<dbReference type="PANTHER" id="PTHR10353">
    <property type="entry name" value="GLYCOSYL HYDROLASE"/>
    <property type="match status" value="1"/>
</dbReference>
<keyword evidence="2" id="KW-0378">Hydrolase</keyword>